<evidence type="ECO:0000256" key="5">
    <source>
        <dbReference type="SAM" id="MobiDB-lite"/>
    </source>
</evidence>
<dbReference type="EMBL" id="MU128928">
    <property type="protein sequence ID" value="KAF9517914.1"/>
    <property type="molecule type" value="Genomic_DNA"/>
</dbReference>
<dbReference type="AlphaFoldDB" id="A0A9P6E0C9"/>
<proteinExistence type="predicted"/>
<feature type="transmembrane region" description="Helical" evidence="6">
    <location>
        <begin position="185"/>
        <end position="205"/>
    </location>
</feature>
<evidence type="ECO:0000256" key="4">
    <source>
        <dbReference type="ARBA" id="ARBA00023136"/>
    </source>
</evidence>
<dbReference type="OrthoDB" id="100006at2759"/>
<keyword evidence="3 6" id="KW-1133">Transmembrane helix</keyword>
<dbReference type="PANTHER" id="PTHR23112:SF0">
    <property type="entry name" value="TRANSMEMBRANE PROTEIN 116"/>
    <property type="match status" value="1"/>
</dbReference>
<comment type="caution">
    <text evidence="7">The sequence shown here is derived from an EMBL/GenBank/DDBJ whole genome shotgun (WGS) entry which is preliminary data.</text>
</comment>
<keyword evidence="8" id="KW-1185">Reference proteome</keyword>
<dbReference type="PANTHER" id="PTHR23112">
    <property type="entry name" value="G PROTEIN-COUPLED RECEPTOR 157-RELATED"/>
    <property type="match status" value="1"/>
</dbReference>
<accession>A0A9P6E0C9</accession>
<feature type="region of interest" description="Disordered" evidence="5">
    <location>
        <begin position="294"/>
        <end position="377"/>
    </location>
</feature>
<protein>
    <recommendedName>
        <fullName evidence="9">G-protein coupled receptors family 2 profile 2 domain-containing protein</fullName>
    </recommendedName>
</protein>
<feature type="transmembrane region" description="Helical" evidence="6">
    <location>
        <begin position="441"/>
        <end position="459"/>
    </location>
</feature>
<evidence type="ECO:0000256" key="1">
    <source>
        <dbReference type="ARBA" id="ARBA00004141"/>
    </source>
</evidence>
<sequence>MPNPDLDSGRYEIAPYTNRLGLASDVISSCLLAFSVFSASVVIVALFKLDNKNKLRSRTLLGLFTAHLWSGAIFLGFILASLAGHAPKSGSSTCQVSAFLVQSAMWCQYLFTVAVATVSYAILLHPLSPFTIKLERHWYLLYLTIYFVSLGLSALQTGMYQAVYIGGFCFNKSESNLLDELSGCIPRAIVLFIIIALYWKITWFLRRHRTLSMTSTLFRRRKSKCLTGTAGLAIPAAPQVEELASAKGASPWDALYIPGLSEALMLSKAEEQTLEYRLPLFWFEACPSEKRPSLSGSLDISLPSGESTSTVPSSTQGVHYVESDSSRTLAEKASVPSLLSETSSIDSLDSPPPKASCNPYDAGPDYNRGGPNTNPKAVSLQSQRESYETLHNLLMRKAALLFMLFPLTYTILTIISLARVIDDYAAPHPSPVMHAISRWTLFLQGPLDALTYGVIAFKIKKDVGKAIRSRWL</sequence>
<dbReference type="CDD" id="cd00637">
    <property type="entry name" value="7tm_classA_rhodopsin-like"/>
    <property type="match status" value="1"/>
</dbReference>
<evidence type="ECO:0000256" key="6">
    <source>
        <dbReference type="SAM" id="Phobius"/>
    </source>
</evidence>
<evidence type="ECO:0008006" key="9">
    <source>
        <dbReference type="Google" id="ProtNLM"/>
    </source>
</evidence>
<evidence type="ECO:0000313" key="8">
    <source>
        <dbReference type="Proteomes" id="UP000886523"/>
    </source>
</evidence>
<feature type="transmembrane region" description="Helical" evidence="6">
    <location>
        <begin position="26"/>
        <end position="47"/>
    </location>
</feature>
<dbReference type="Gene3D" id="1.20.1070.10">
    <property type="entry name" value="Rhodopsin 7-helix transmembrane proteins"/>
    <property type="match status" value="1"/>
</dbReference>
<feature type="transmembrane region" description="Helical" evidence="6">
    <location>
        <begin position="139"/>
        <end position="165"/>
    </location>
</feature>
<comment type="subcellular location">
    <subcellularLocation>
        <location evidence="1">Membrane</location>
        <topology evidence="1">Multi-pass membrane protein</topology>
    </subcellularLocation>
</comment>
<feature type="transmembrane region" description="Helical" evidence="6">
    <location>
        <begin position="59"/>
        <end position="83"/>
    </location>
</feature>
<keyword evidence="4 6" id="KW-0472">Membrane</keyword>
<evidence type="ECO:0000313" key="7">
    <source>
        <dbReference type="EMBL" id="KAF9517914.1"/>
    </source>
</evidence>
<evidence type="ECO:0000256" key="3">
    <source>
        <dbReference type="ARBA" id="ARBA00022989"/>
    </source>
</evidence>
<gene>
    <name evidence="7" type="ORF">BS47DRAFT_417810</name>
</gene>
<feature type="compositionally biased region" description="Polar residues" evidence="5">
    <location>
        <begin position="337"/>
        <end position="347"/>
    </location>
</feature>
<keyword evidence="2 6" id="KW-0812">Transmembrane</keyword>
<dbReference type="GO" id="GO:0007189">
    <property type="term" value="P:adenylate cyclase-activating G protein-coupled receptor signaling pathway"/>
    <property type="evidence" value="ECO:0007669"/>
    <property type="project" value="TreeGrafter"/>
</dbReference>
<evidence type="ECO:0000256" key="2">
    <source>
        <dbReference type="ARBA" id="ARBA00022692"/>
    </source>
</evidence>
<organism evidence="7 8">
    <name type="scientific">Hydnum rufescens UP504</name>
    <dbReference type="NCBI Taxonomy" id="1448309"/>
    <lineage>
        <taxon>Eukaryota</taxon>
        <taxon>Fungi</taxon>
        <taxon>Dikarya</taxon>
        <taxon>Basidiomycota</taxon>
        <taxon>Agaricomycotina</taxon>
        <taxon>Agaricomycetes</taxon>
        <taxon>Cantharellales</taxon>
        <taxon>Hydnaceae</taxon>
        <taxon>Hydnum</taxon>
    </lineage>
</organism>
<name>A0A9P6E0C9_9AGAM</name>
<dbReference type="GO" id="GO:0004930">
    <property type="term" value="F:G protein-coupled receptor activity"/>
    <property type="evidence" value="ECO:0007669"/>
    <property type="project" value="TreeGrafter"/>
</dbReference>
<dbReference type="GO" id="GO:0005886">
    <property type="term" value="C:plasma membrane"/>
    <property type="evidence" value="ECO:0007669"/>
    <property type="project" value="TreeGrafter"/>
</dbReference>
<dbReference type="Proteomes" id="UP000886523">
    <property type="component" value="Unassembled WGS sequence"/>
</dbReference>
<feature type="transmembrane region" description="Helical" evidence="6">
    <location>
        <begin position="103"/>
        <end position="127"/>
    </location>
</feature>
<feature type="transmembrane region" description="Helical" evidence="6">
    <location>
        <begin position="399"/>
        <end position="421"/>
    </location>
</feature>
<reference evidence="7" key="1">
    <citation type="journal article" date="2020" name="Nat. Commun.">
        <title>Large-scale genome sequencing of mycorrhizal fungi provides insights into the early evolution of symbiotic traits.</title>
        <authorList>
            <person name="Miyauchi S."/>
            <person name="Kiss E."/>
            <person name="Kuo A."/>
            <person name="Drula E."/>
            <person name="Kohler A."/>
            <person name="Sanchez-Garcia M."/>
            <person name="Morin E."/>
            <person name="Andreopoulos B."/>
            <person name="Barry K.W."/>
            <person name="Bonito G."/>
            <person name="Buee M."/>
            <person name="Carver A."/>
            <person name="Chen C."/>
            <person name="Cichocki N."/>
            <person name="Clum A."/>
            <person name="Culley D."/>
            <person name="Crous P.W."/>
            <person name="Fauchery L."/>
            <person name="Girlanda M."/>
            <person name="Hayes R.D."/>
            <person name="Keri Z."/>
            <person name="LaButti K."/>
            <person name="Lipzen A."/>
            <person name="Lombard V."/>
            <person name="Magnuson J."/>
            <person name="Maillard F."/>
            <person name="Murat C."/>
            <person name="Nolan M."/>
            <person name="Ohm R.A."/>
            <person name="Pangilinan J."/>
            <person name="Pereira M.F."/>
            <person name="Perotto S."/>
            <person name="Peter M."/>
            <person name="Pfister S."/>
            <person name="Riley R."/>
            <person name="Sitrit Y."/>
            <person name="Stielow J.B."/>
            <person name="Szollosi G."/>
            <person name="Zifcakova L."/>
            <person name="Stursova M."/>
            <person name="Spatafora J.W."/>
            <person name="Tedersoo L."/>
            <person name="Vaario L.M."/>
            <person name="Yamada A."/>
            <person name="Yan M."/>
            <person name="Wang P."/>
            <person name="Xu J."/>
            <person name="Bruns T."/>
            <person name="Baldrian P."/>
            <person name="Vilgalys R."/>
            <person name="Dunand C."/>
            <person name="Henrissat B."/>
            <person name="Grigoriev I.V."/>
            <person name="Hibbett D."/>
            <person name="Nagy L.G."/>
            <person name="Martin F.M."/>
        </authorList>
    </citation>
    <scope>NUCLEOTIDE SEQUENCE</scope>
    <source>
        <strain evidence="7">UP504</strain>
    </source>
</reference>
<feature type="compositionally biased region" description="Polar residues" evidence="5">
    <location>
        <begin position="294"/>
        <end position="317"/>
    </location>
</feature>
<dbReference type="SUPFAM" id="SSF81321">
    <property type="entry name" value="Family A G protein-coupled receptor-like"/>
    <property type="match status" value="1"/>
</dbReference>